<evidence type="ECO:0000313" key="3">
    <source>
        <dbReference type="Proteomes" id="UP001589611"/>
    </source>
</evidence>
<protein>
    <submittedName>
        <fullName evidence="2">Uncharacterized protein</fullName>
    </submittedName>
</protein>
<sequence>MCTDPTDDGRTAGSFDPGSDPTQRAAYDWLIRAARASAGAAAERALWDEVDSSLWQDSIAASNYDQARARVDVNRLLHYGHPIPVSRGFTAAFVSENYPGWTWNELIGVLKDAGVVIGGVPPHCEPGVGAVHFDADGSWLVEWEDGRITRSTC</sequence>
<name>A0ABV5SW05_9MICO</name>
<proteinExistence type="predicted"/>
<evidence type="ECO:0000313" key="2">
    <source>
        <dbReference type="EMBL" id="MFB9644524.1"/>
    </source>
</evidence>
<dbReference type="Proteomes" id="UP001589611">
    <property type="component" value="Unassembled WGS sequence"/>
</dbReference>
<comment type="caution">
    <text evidence="2">The sequence shown here is derived from an EMBL/GenBank/DDBJ whole genome shotgun (WGS) entry which is preliminary data.</text>
</comment>
<accession>A0ABV5SW05</accession>
<gene>
    <name evidence="2" type="ORF">ACFFPJ_01790</name>
</gene>
<dbReference type="EMBL" id="JBHMBE010000001">
    <property type="protein sequence ID" value="MFB9644524.1"/>
    <property type="molecule type" value="Genomic_DNA"/>
</dbReference>
<organism evidence="2 3">
    <name type="scientific">Microbacterium terregens</name>
    <dbReference type="NCBI Taxonomy" id="69363"/>
    <lineage>
        <taxon>Bacteria</taxon>
        <taxon>Bacillati</taxon>
        <taxon>Actinomycetota</taxon>
        <taxon>Actinomycetes</taxon>
        <taxon>Micrococcales</taxon>
        <taxon>Microbacteriaceae</taxon>
        <taxon>Microbacterium</taxon>
    </lineage>
</organism>
<feature type="region of interest" description="Disordered" evidence="1">
    <location>
        <begin position="1"/>
        <end position="20"/>
    </location>
</feature>
<dbReference type="RefSeq" id="WP_344711102.1">
    <property type="nucleotide sequence ID" value="NZ_BAAAWH010000001.1"/>
</dbReference>
<keyword evidence="3" id="KW-1185">Reference proteome</keyword>
<evidence type="ECO:0000256" key="1">
    <source>
        <dbReference type="SAM" id="MobiDB-lite"/>
    </source>
</evidence>
<reference evidence="2 3" key="1">
    <citation type="submission" date="2024-09" db="EMBL/GenBank/DDBJ databases">
        <authorList>
            <person name="Sun Q."/>
            <person name="Mori K."/>
        </authorList>
    </citation>
    <scope>NUCLEOTIDE SEQUENCE [LARGE SCALE GENOMIC DNA]</scope>
    <source>
        <strain evidence="2 3">JCM 1342</strain>
    </source>
</reference>